<dbReference type="Proteomes" id="UP000792457">
    <property type="component" value="Unassembled WGS sequence"/>
</dbReference>
<keyword evidence="5" id="KW-0326">Glycosidase</keyword>
<evidence type="ECO:0000313" key="10">
    <source>
        <dbReference type="Proteomes" id="UP000792457"/>
    </source>
</evidence>
<dbReference type="EMBL" id="KZ308155">
    <property type="protein sequence ID" value="KAG8223220.1"/>
    <property type="molecule type" value="Genomic_DNA"/>
</dbReference>
<dbReference type="InterPro" id="IPR006047">
    <property type="entry name" value="GH13_cat_dom"/>
</dbReference>
<dbReference type="FunFam" id="3.90.400.10:FF:000001">
    <property type="entry name" value="Maltase A3, isoform A"/>
    <property type="match status" value="1"/>
</dbReference>
<keyword evidence="7" id="KW-1133">Transmembrane helix</keyword>
<evidence type="ECO:0000256" key="6">
    <source>
        <dbReference type="SAM" id="MobiDB-lite"/>
    </source>
</evidence>
<name>A0A8K0NSN3_LADFU</name>
<reference evidence="9" key="1">
    <citation type="submission" date="2013-04" db="EMBL/GenBank/DDBJ databases">
        <authorList>
            <person name="Qu J."/>
            <person name="Murali S.C."/>
            <person name="Bandaranaike D."/>
            <person name="Bellair M."/>
            <person name="Blankenburg K."/>
            <person name="Chao H."/>
            <person name="Dinh H."/>
            <person name="Doddapaneni H."/>
            <person name="Downs B."/>
            <person name="Dugan-Rocha S."/>
            <person name="Elkadiri S."/>
            <person name="Gnanaolivu R.D."/>
            <person name="Hernandez B."/>
            <person name="Javaid M."/>
            <person name="Jayaseelan J.C."/>
            <person name="Lee S."/>
            <person name="Li M."/>
            <person name="Ming W."/>
            <person name="Munidasa M."/>
            <person name="Muniz J."/>
            <person name="Nguyen L."/>
            <person name="Ongeri F."/>
            <person name="Osuji N."/>
            <person name="Pu L.-L."/>
            <person name="Puazo M."/>
            <person name="Qu C."/>
            <person name="Quiroz J."/>
            <person name="Raj R."/>
            <person name="Weissenberger G."/>
            <person name="Xin Y."/>
            <person name="Zou X."/>
            <person name="Han Y."/>
            <person name="Richards S."/>
            <person name="Worley K."/>
            <person name="Muzny D."/>
            <person name="Gibbs R."/>
        </authorList>
    </citation>
    <scope>NUCLEOTIDE SEQUENCE</scope>
    <source>
        <strain evidence="9">Sampled in the wild</strain>
    </source>
</reference>
<dbReference type="GO" id="GO:0004558">
    <property type="term" value="F:alpha-1,4-glucosidase activity"/>
    <property type="evidence" value="ECO:0007669"/>
    <property type="project" value="UniProtKB-EC"/>
</dbReference>
<dbReference type="Pfam" id="PF00128">
    <property type="entry name" value="Alpha-amylase"/>
    <property type="match status" value="1"/>
</dbReference>
<accession>A0A8K0NSN3</accession>
<proteinExistence type="inferred from homology"/>
<evidence type="ECO:0000256" key="4">
    <source>
        <dbReference type="ARBA" id="ARBA00023180"/>
    </source>
</evidence>
<comment type="similarity">
    <text evidence="2">Belongs to the glycosyl hydrolase 13 family.</text>
</comment>
<dbReference type="PANTHER" id="PTHR10357">
    <property type="entry name" value="ALPHA-AMYLASE FAMILY MEMBER"/>
    <property type="match status" value="1"/>
</dbReference>
<keyword evidence="7" id="KW-0812">Transmembrane</keyword>
<dbReference type="PANTHER" id="PTHR10357:SF179">
    <property type="entry name" value="NEUTRAL AND BASIC AMINO ACID TRANSPORT PROTEIN RBAT"/>
    <property type="match status" value="1"/>
</dbReference>
<dbReference type="Gene3D" id="3.20.20.80">
    <property type="entry name" value="Glycosidases"/>
    <property type="match status" value="1"/>
</dbReference>
<feature type="compositionally biased region" description="Basic and acidic residues" evidence="6">
    <location>
        <begin position="16"/>
        <end position="27"/>
    </location>
</feature>
<sequence>MDGDKGSAEVADVTELPERGKYNHLPEDTVTSNMVGRKGEENDEKNSPEGGKLLTEDGAVATEVKFISAADDTHNGDANVSIEAVKTAFAGMGKEELMKFANDPFWIRLRWFLFALFWLIWAAMLAVAIVIIVMAPKCAAPAPKIWWEQSPLYQIHVPSFKEGEGSQSGVGNLKGIREKLDYLSDLGVQAVAISPIMKTANGAVENFIDIDPQYGTFEDFKTLTTEMKEKGMHLVMSFIPNHSSSKHPWFQKSIKKEDPYTNYYVWADKKEVDINGHSVPPNNWMSTYNGSAWEWNSERNAFYLHQFGKDEPDLNFNEPAVIKEFQNIMQFWMDYGAEGFILDKVKYLLEDETLTDEAINPSAQGKVHDEYGFLNNHRTTNQPGVVDVLEKFKEIIRNNSETGVLAVADNVDSDTLREYYGQGSEVVVDLPFNHFPLSSLNSDITASSLYSSIFDWLSKTPNNTWTNWEIGSPSSSRLATRVSPGMLDGIHMSYMLLNGTIITLYGDELGMEDVVQNGPVDSKHHPSLGLMQWKNSTNGGFSEAPSTWIEASDSYAYNNVERQINSVESHCKVFKALVEARKSPSIMYGSTEAHIVNDTVLAYTRVKSGSPGFLVLFNLGDPVTNVDLSPFTDIPDELTVLIRSVGFSDDGVQIKNRLKPDAISLAKYDALVLTYVPKSKE</sequence>
<dbReference type="AlphaFoldDB" id="A0A8K0NSN3"/>
<dbReference type="EC" id="3.2.1.20" evidence="3"/>
<reference evidence="9" key="2">
    <citation type="submission" date="2017-10" db="EMBL/GenBank/DDBJ databases">
        <title>Ladona fulva Genome sequencing and assembly.</title>
        <authorList>
            <person name="Murali S."/>
            <person name="Richards S."/>
            <person name="Bandaranaike D."/>
            <person name="Bellair M."/>
            <person name="Blankenburg K."/>
            <person name="Chao H."/>
            <person name="Dinh H."/>
            <person name="Doddapaneni H."/>
            <person name="Dugan-Rocha S."/>
            <person name="Elkadiri S."/>
            <person name="Gnanaolivu R."/>
            <person name="Hernandez B."/>
            <person name="Skinner E."/>
            <person name="Javaid M."/>
            <person name="Lee S."/>
            <person name="Li M."/>
            <person name="Ming W."/>
            <person name="Munidasa M."/>
            <person name="Muniz J."/>
            <person name="Nguyen L."/>
            <person name="Hughes D."/>
            <person name="Osuji N."/>
            <person name="Pu L.-L."/>
            <person name="Puazo M."/>
            <person name="Qu C."/>
            <person name="Quiroz J."/>
            <person name="Raj R."/>
            <person name="Weissenberger G."/>
            <person name="Xin Y."/>
            <person name="Zou X."/>
            <person name="Han Y."/>
            <person name="Worley K."/>
            <person name="Muzny D."/>
            <person name="Gibbs R."/>
        </authorList>
    </citation>
    <scope>NUCLEOTIDE SEQUENCE</scope>
    <source>
        <strain evidence="9">Sampled in the wild</strain>
    </source>
</reference>
<comment type="catalytic activity">
    <reaction evidence="1">
        <text>Hydrolysis of terminal, non-reducing (1-&gt;4)-linked alpha-D-glucose residues with release of alpha-D-glucose.</text>
        <dbReference type="EC" id="3.2.1.20"/>
    </reaction>
</comment>
<dbReference type="GO" id="GO:0005975">
    <property type="term" value="P:carbohydrate metabolic process"/>
    <property type="evidence" value="ECO:0007669"/>
    <property type="project" value="InterPro"/>
</dbReference>
<evidence type="ECO:0000256" key="7">
    <source>
        <dbReference type="SAM" id="Phobius"/>
    </source>
</evidence>
<dbReference type="Gene3D" id="3.90.400.10">
    <property type="entry name" value="Oligo-1,6-glucosidase, Domain 2"/>
    <property type="match status" value="1"/>
</dbReference>
<evidence type="ECO:0000256" key="1">
    <source>
        <dbReference type="ARBA" id="ARBA00001657"/>
    </source>
</evidence>
<evidence type="ECO:0000259" key="8">
    <source>
        <dbReference type="SMART" id="SM00642"/>
    </source>
</evidence>
<keyword evidence="5" id="KW-0378">Hydrolase</keyword>
<evidence type="ECO:0000256" key="2">
    <source>
        <dbReference type="ARBA" id="ARBA00008061"/>
    </source>
</evidence>
<dbReference type="Gene3D" id="2.60.40.1180">
    <property type="entry name" value="Golgi alpha-mannosidase II"/>
    <property type="match status" value="1"/>
</dbReference>
<dbReference type="Pfam" id="PF16028">
    <property type="entry name" value="SLC3A2_N"/>
    <property type="match status" value="1"/>
</dbReference>
<evidence type="ECO:0000256" key="5">
    <source>
        <dbReference type="ARBA" id="ARBA00023295"/>
    </source>
</evidence>
<gene>
    <name evidence="9" type="ORF">J437_LFUL003571</name>
</gene>
<dbReference type="InterPro" id="IPR017853">
    <property type="entry name" value="GH"/>
</dbReference>
<keyword evidence="7" id="KW-0472">Membrane</keyword>
<evidence type="ECO:0000313" key="9">
    <source>
        <dbReference type="EMBL" id="KAG8223220.1"/>
    </source>
</evidence>
<evidence type="ECO:0000256" key="3">
    <source>
        <dbReference type="ARBA" id="ARBA00012741"/>
    </source>
</evidence>
<dbReference type="InterPro" id="IPR031984">
    <property type="entry name" value="SLC3A2_N"/>
</dbReference>
<feature type="domain" description="Glycosyl hydrolase family 13 catalytic" evidence="8">
    <location>
        <begin position="154"/>
        <end position="581"/>
    </location>
</feature>
<feature type="transmembrane region" description="Helical" evidence="7">
    <location>
        <begin position="111"/>
        <end position="135"/>
    </location>
</feature>
<keyword evidence="10" id="KW-1185">Reference proteome</keyword>
<dbReference type="OrthoDB" id="204980at2759"/>
<feature type="region of interest" description="Disordered" evidence="6">
    <location>
        <begin position="1"/>
        <end position="53"/>
    </location>
</feature>
<keyword evidence="4" id="KW-0325">Glycoprotein</keyword>
<dbReference type="InterPro" id="IPR013780">
    <property type="entry name" value="Glyco_hydro_b"/>
</dbReference>
<organism evidence="9 10">
    <name type="scientific">Ladona fulva</name>
    <name type="common">Scarce chaser dragonfly</name>
    <name type="synonym">Libellula fulva</name>
    <dbReference type="NCBI Taxonomy" id="123851"/>
    <lineage>
        <taxon>Eukaryota</taxon>
        <taxon>Metazoa</taxon>
        <taxon>Ecdysozoa</taxon>
        <taxon>Arthropoda</taxon>
        <taxon>Hexapoda</taxon>
        <taxon>Insecta</taxon>
        <taxon>Pterygota</taxon>
        <taxon>Palaeoptera</taxon>
        <taxon>Odonata</taxon>
        <taxon>Epiprocta</taxon>
        <taxon>Anisoptera</taxon>
        <taxon>Libelluloidea</taxon>
        <taxon>Libellulidae</taxon>
        <taxon>Ladona</taxon>
    </lineage>
</organism>
<comment type="caution">
    <text evidence="9">The sequence shown here is derived from an EMBL/GenBank/DDBJ whole genome shotgun (WGS) entry which is preliminary data.</text>
</comment>
<feature type="compositionally biased region" description="Basic and acidic residues" evidence="6">
    <location>
        <begin position="37"/>
        <end position="47"/>
    </location>
</feature>
<dbReference type="InterPro" id="IPR045857">
    <property type="entry name" value="O16G_dom_2"/>
</dbReference>
<dbReference type="SMART" id="SM00642">
    <property type="entry name" value="Aamy"/>
    <property type="match status" value="1"/>
</dbReference>
<protein>
    <recommendedName>
        <fullName evidence="3">alpha-glucosidase</fullName>
        <ecNumber evidence="3">3.2.1.20</ecNumber>
    </recommendedName>
</protein>
<dbReference type="SUPFAM" id="SSF51445">
    <property type="entry name" value="(Trans)glycosidases"/>
    <property type="match status" value="1"/>
</dbReference>